<dbReference type="Pfam" id="PF20239">
    <property type="entry name" value="DUF6596"/>
    <property type="match status" value="1"/>
</dbReference>
<dbReference type="InterPro" id="IPR046531">
    <property type="entry name" value="DUF6596"/>
</dbReference>
<evidence type="ECO:0000256" key="3">
    <source>
        <dbReference type="ARBA" id="ARBA00023082"/>
    </source>
</evidence>
<dbReference type="Pfam" id="PF08281">
    <property type="entry name" value="Sigma70_r4_2"/>
    <property type="match status" value="1"/>
</dbReference>
<evidence type="ECO:0000313" key="9">
    <source>
        <dbReference type="Proteomes" id="UP000534286"/>
    </source>
</evidence>
<dbReference type="SUPFAM" id="SSF88659">
    <property type="entry name" value="Sigma3 and sigma4 domains of RNA polymerase sigma factors"/>
    <property type="match status" value="1"/>
</dbReference>
<keyword evidence="9" id="KW-1185">Reference proteome</keyword>
<evidence type="ECO:0000313" key="8">
    <source>
        <dbReference type="EMBL" id="MBB4944111.1"/>
    </source>
</evidence>
<accession>A0A7W7S769</accession>
<gene>
    <name evidence="8" type="ORF">FHR32_008514</name>
</gene>
<comment type="similarity">
    <text evidence="1">Belongs to the sigma-70 factor family. ECF subfamily.</text>
</comment>
<evidence type="ECO:0000256" key="2">
    <source>
        <dbReference type="ARBA" id="ARBA00023015"/>
    </source>
</evidence>
<dbReference type="PANTHER" id="PTHR47756:SF2">
    <property type="entry name" value="BLL6612 PROTEIN"/>
    <property type="match status" value="1"/>
</dbReference>
<evidence type="ECO:0000256" key="4">
    <source>
        <dbReference type="ARBA" id="ARBA00023163"/>
    </source>
</evidence>
<sequence length="414" mass="45071">MSTTERLGDLLRELAPQVLGLLLRRYGGFEECEDAVQEALLAAATQWPADGVPDSPRAWLITVASRRLVDQVRSEQARRRREVTAAVREAPDAAVAPAPGGESPGDQDDTLALLFLCCHPALTPASQVALTLRAVGGLTTAEVARAFLVPEATMAPRISRAKQRIKAVGASFEMPSVQERAKRLDALLHVLYLIFNEGYTASSGPDLHRGDLTTEAIRLTRMVHRSLPDDGEVAGLLALMLLTDARHAARTGPDGVLIPLAEQDRNRWDAAMIEEGTALVTGAMSSSPLGPYQLQAATAALHVQAPRAEDTDWEQIRILYAVLGRIAPNPMVTLNHAVAVAMTRGPQAGLELLESLDSDPRIARHHRLYAVRAHLQELAGEYAAARENYRLAARRTTSLPEQRHLRDRAGKLER</sequence>
<dbReference type="NCBIfam" id="TIGR02937">
    <property type="entry name" value="sigma70-ECF"/>
    <property type="match status" value="1"/>
</dbReference>
<dbReference type="SUPFAM" id="SSF88946">
    <property type="entry name" value="Sigma2 domain of RNA polymerase sigma factors"/>
    <property type="match status" value="1"/>
</dbReference>
<keyword evidence="4" id="KW-0804">Transcription</keyword>
<dbReference type="InterPro" id="IPR014284">
    <property type="entry name" value="RNA_pol_sigma-70_dom"/>
</dbReference>
<dbReference type="GO" id="GO:0003677">
    <property type="term" value="F:DNA binding"/>
    <property type="evidence" value="ECO:0007669"/>
    <property type="project" value="InterPro"/>
</dbReference>
<dbReference type="Proteomes" id="UP000534286">
    <property type="component" value="Unassembled WGS sequence"/>
</dbReference>
<feature type="domain" description="RNA polymerase sigma-70 region 2" evidence="5">
    <location>
        <begin position="10"/>
        <end position="76"/>
    </location>
</feature>
<evidence type="ECO:0000259" key="7">
    <source>
        <dbReference type="Pfam" id="PF20239"/>
    </source>
</evidence>
<dbReference type="InterPro" id="IPR013325">
    <property type="entry name" value="RNA_pol_sigma_r2"/>
</dbReference>
<dbReference type="EMBL" id="JACHJU010000007">
    <property type="protein sequence ID" value="MBB4944111.1"/>
    <property type="molecule type" value="Genomic_DNA"/>
</dbReference>
<keyword evidence="2" id="KW-0805">Transcription regulation</keyword>
<dbReference type="InterPro" id="IPR013324">
    <property type="entry name" value="RNA_pol_sigma_r3/r4-like"/>
</dbReference>
<organism evidence="8 9">
    <name type="scientific">Streptosporangium album</name>
    <dbReference type="NCBI Taxonomy" id="47479"/>
    <lineage>
        <taxon>Bacteria</taxon>
        <taxon>Bacillati</taxon>
        <taxon>Actinomycetota</taxon>
        <taxon>Actinomycetes</taxon>
        <taxon>Streptosporangiales</taxon>
        <taxon>Streptosporangiaceae</taxon>
        <taxon>Streptosporangium</taxon>
    </lineage>
</organism>
<protein>
    <submittedName>
        <fullName evidence="8">RNA polymerase sigma factor (Sigma-70 family)</fullName>
    </submittedName>
</protein>
<keyword evidence="3" id="KW-0731">Sigma factor</keyword>
<proteinExistence type="inferred from homology"/>
<feature type="domain" description="RNA polymerase sigma factor 70 region 4 type 2" evidence="6">
    <location>
        <begin position="114"/>
        <end position="165"/>
    </location>
</feature>
<dbReference type="InterPro" id="IPR013249">
    <property type="entry name" value="RNA_pol_sigma70_r4_t2"/>
</dbReference>
<dbReference type="GO" id="GO:0006352">
    <property type="term" value="P:DNA-templated transcription initiation"/>
    <property type="evidence" value="ECO:0007669"/>
    <property type="project" value="InterPro"/>
</dbReference>
<name>A0A7W7S769_9ACTN</name>
<feature type="domain" description="DUF6596" evidence="7">
    <location>
        <begin position="183"/>
        <end position="283"/>
    </location>
</feature>
<evidence type="ECO:0000259" key="6">
    <source>
        <dbReference type="Pfam" id="PF08281"/>
    </source>
</evidence>
<dbReference type="InterPro" id="IPR007627">
    <property type="entry name" value="RNA_pol_sigma70_r2"/>
</dbReference>
<dbReference type="Gene3D" id="1.10.10.10">
    <property type="entry name" value="Winged helix-like DNA-binding domain superfamily/Winged helix DNA-binding domain"/>
    <property type="match status" value="1"/>
</dbReference>
<dbReference type="Gene3D" id="1.10.1740.10">
    <property type="match status" value="1"/>
</dbReference>
<dbReference type="PANTHER" id="PTHR47756">
    <property type="entry name" value="BLL6612 PROTEIN-RELATED"/>
    <property type="match status" value="1"/>
</dbReference>
<dbReference type="GO" id="GO:0016987">
    <property type="term" value="F:sigma factor activity"/>
    <property type="evidence" value="ECO:0007669"/>
    <property type="project" value="UniProtKB-KW"/>
</dbReference>
<dbReference type="InterPro" id="IPR036388">
    <property type="entry name" value="WH-like_DNA-bd_sf"/>
</dbReference>
<evidence type="ECO:0000259" key="5">
    <source>
        <dbReference type="Pfam" id="PF04542"/>
    </source>
</evidence>
<dbReference type="Pfam" id="PF04542">
    <property type="entry name" value="Sigma70_r2"/>
    <property type="match status" value="1"/>
</dbReference>
<reference evidence="8 9" key="1">
    <citation type="submission" date="2020-08" db="EMBL/GenBank/DDBJ databases">
        <title>Sequencing the genomes of 1000 actinobacteria strains.</title>
        <authorList>
            <person name="Klenk H.-P."/>
        </authorList>
    </citation>
    <scope>NUCLEOTIDE SEQUENCE [LARGE SCALE GENOMIC DNA]</scope>
    <source>
        <strain evidence="8 9">DSM 43023</strain>
    </source>
</reference>
<comment type="caution">
    <text evidence="8">The sequence shown here is derived from an EMBL/GenBank/DDBJ whole genome shotgun (WGS) entry which is preliminary data.</text>
</comment>
<dbReference type="AlphaFoldDB" id="A0A7W7S769"/>
<dbReference type="RefSeq" id="WP_184759993.1">
    <property type="nucleotide sequence ID" value="NZ_BAABEK010000057.1"/>
</dbReference>
<evidence type="ECO:0000256" key="1">
    <source>
        <dbReference type="ARBA" id="ARBA00010641"/>
    </source>
</evidence>